<protein>
    <submittedName>
        <fullName evidence="1">Four helix bundle protein</fullName>
    </submittedName>
</protein>
<dbReference type="Proteomes" id="UP001597525">
    <property type="component" value="Unassembled WGS sequence"/>
</dbReference>
<dbReference type="PANTHER" id="PTHR38471:SF2">
    <property type="entry name" value="FOUR HELIX BUNDLE PROTEIN"/>
    <property type="match status" value="1"/>
</dbReference>
<dbReference type="InterPro" id="IPR036583">
    <property type="entry name" value="23S_rRNA_IVS_sf"/>
</dbReference>
<dbReference type="Pfam" id="PF05635">
    <property type="entry name" value="23S_rRNA_IVP"/>
    <property type="match status" value="1"/>
</dbReference>
<keyword evidence="2" id="KW-1185">Reference proteome</keyword>
<proteinExistence type="predicted"/>
<dbReference type="NCBIfam" id="TIGR02436">
    <property type="entry name" value="four helix bundle protein"/>
    <property type="match status" value="1"/>
</dbReference>
<evidence type="ECO:0000313" key="1">
    <source>
        <dbReference type="EMBL" id="MFD2967475.1"/>
    </source>
</evidence>
<dbReference type="RefSeq" id="WP_320186171.1">
    <property type="nucleotide sequence ID" value="NZ_CP138332.1"/>
</dbReference>
<comment type="caution">
    <text evidence="1">The sequence shown here is derived from an EMBL/GenBank/DDBJ whole genome shotgun (WGS) entry which is preliminary data.</text>
</comment>
<organism evidence="1 2">
    <name type="scientific">Sphingobacterium bambusae</name>
    <dbReference type="NCBI Taxonomy" id="662858"/>
    <lineage>
        <taxon>Bacteria</taxon>
        <taxon>Pseudomonadati</taxon>
        <taxon>Bacteroidota</taxon>
        <taxon>Sphingobacteriia</taxon>
        <taxon>Sphingobacteriales</taxon>
        <taxon>Sphingobacteriaceae</taxon>
        <taxon>Sphingobacterium</taxon>
    </lineage>
</organism>
<name>A0ABW6BFG1_9SPHI</name>
<accession>A0ABW6BFG1</accession>
<evidence type="ECO:0000313" key="2">
    <source>
        <dbReference type="Proteomes" id="UP001597525"/>
    </source>
</evidence>
<dbReference type="PIRSF" id="PIRSF035652">
    <property type="entry name" value="CHP02436"/>
    <property type="match status" value="1"/>
</dbReference>
<sequence length="119" mass="13576">MATSIDIKHRAYEFAKQVILFTSEQQYSKVYTSMIDQLIRSASSIGANLVEGYAGSSKNDFIKFYTIALKSANETKYWICLLRDTILQEQKEKLNNLLREADELSKIVATIIIKTKSND</sequence>
<reference evidence="2" key="1">
    <citation type="journal article" date="2019" name="Int. J. Syst. Evol. Microbiol.">
        <title>The Global Catalogue of Microorganisms (GCM) 10K type strain sequencing project: providing services to taxonomists for standard genome sequencing and annotation.</title>
        <authorList>
            <consortium name="The Broad Institute Genomics Platform"/>
            <consortium name="The Broad Institute Genome Sequencing Center for Infectious Disease"/>
            <person name="Wu L."/>
            <person name="Ma J."/>
        </authorList>
    </citation>
    <scope>NUCLEOTIDE SEQUENCE [LARGE SCALE GENOMIC DNA]</scope>
    <source>
        <strain evidence="2">KCTC 22814</strain>
    </source>
</reference>
<dbReference type="PANTHER" id="PTHR38471">
    <property type="entry name" value="FOUR HELIX BUNDLE PROTEIN"/>
    <property type="match status" value="1"/>
</dbReference>
<dbReference type="InterPro" id="IPR012657">
    <property type="entry name" value="23S_rRNA-intervening_sequence"/>
</dbReference>
<dbReference type="EMBL" id="JBHUPB010000006">
    <property type="protein sequence ID" value="MFD2967475.1"/>
    <property type="molecule type" value="Genomic_DNA"/>
</dbReference>
<gene>
    <name evidence="1" type="ORF">ACFS7Y_08750</name>
</gene>
<dbReference type="Gene3D" id="1.20.1440.60">
    <property type="entry name" value="23S rRNA-intervening sequence"/>
    <property type="match status" value="1"/>
</dbReference>
<dbReference type="SUPFAM" id="SSF158446">
    <property type="entry name" value="IVS-encoded protein-like"/>
    <property type="match status" value="1"/>
</dbReference>